<dbReference type="InterPro" id="IPR053234">
    <property type="entry name" value="RPM1_Interactor"/>
</dbReference>
<dbReference type="PANTHER" id="PTHR33443">
    <property type="entry name" value="ZGC:112980"/>
    <property type="match status" value="1"/>
</dbReference>
<feature type="region of interest" description="Disordered" evidence="1">
    <location>
        <begin position="1420"/>
        <end position="1543"/>
    </location>
</feature>
<feature type="region of interest" description="Disordered" evidence="1">
    <location>
        <begin position="1"/>
        <end position="21"/>
    </location>
</feature>
<feature type="region of interest" description="Disordered" evidence="1">
    <location>
        <begin position="1263"/>
        <end position="1356"/>
    </location>
</feature>
<feature type="compositionally biased region" description="Low complexity" evidence="1">
    <location>
        <begin position="1469"/>
        <end position="1482"/>
    </location>
</feature>
<feature type="compositionally biased region" description="Basic and acidic residues" evidence="1">
    <location>
        <begin position="1648"/>
        <end position="1665"/>
    </location>
</feature>
<organism evidence="2">
    <name type="scientific">Phallusia mammillata</name>
    <dbReference type="NCBI Taxonomy" id="59560"/>
    <lineage>
        <taxon>Eukaryota</taxon>
        <taxon>Metazoa</taxon>
        <taxon>Chordata</taxon>
        <taxon>Tunicata</taxon>
        <taxon>Ascidiacea</taxon>
        <taxon>Phlebobranchia</taxon>
        <taxon>Ascidiidae</taxon>
        <taxon>Phallusia</taxon>
    </lineage>
</organism>
<feature type="compositionally biased region" description="Polar residues" evidence="1">
    <location>
        <begin position="1556"/>
        <end position="1565"/>
    </location>
</feature>
<feature type="compositionally biased region" description="Low complexity" evidence="1">
    <location>
        <begin position="9"/>
        <end position="21"/>
    </location>
</feature>
<sequence length="1796" mass="203654">MLSSMLPRQYQKQQQPINQQQYQQNYGSNYHTQTRTQHQEFSLHRQGSHNHLQKQLSGQNSGYIAVGPSAASSTQQIRSVLSAPASNFSTYSSTLQALQSQTLQGGQNATSRPLHWPEAQNQRQAQQTLTSQPLVQQTLNHLGIPVQHMNSQIPRTAQVPNSRVNNNNVHQIAMNQLSNHQMTPGSIPNQAINLTNNVHPYQRSPSMPHPISAASPLVRASGSTSHLQTTNVYGNSSTMHSGVLRSQSYTQSSTSEAVEREKVHIRFEQKRQGPTPTTHKNIASNSTNATPPALGPPRKRNTSGFSDTSSNKEDGPEKVKTKLELDENTRVVIDDDIEIVGCKQAEVMSHIRADCPIHNFVQVDSVTRPAVPANEKYCSKCFCYICDTLAEQCKKWKDSACAHCNAHAKASCWKARRNMKKSPLMNMLTTEEITPNISAAGERSVQFIIKIREAYITYRTGIQCDFHQVPCDCNCHRDNKLKPEGCVNCKAVHDLRKRFNYDPVRQVIYALLDEIDKSFSDQPYPALVLFEALLSELCSHRPADFNHVTRMPSNPNVLCQCTTPQIMDERIEPALIRLFTLNEINKSFKDKFYSCVNNSIQPLQLKDVMKRFLTMRHWDDLLLRAVLSGQNTSGRAKSADNLRETMQIIEMRVQKLDKETRYYSIIRYLRVVKVFKPPKHFDGLPFQILIDRWILLYTAKLGRFRDVCIKLVESQNLLQNLSVTFTLELFTLLSGKNLPANTELTTSFENGTTTYNIAGANQTALIILFLIYVEMNQQAMADVKCYMWFANWVNERAVSSSNNTNVGTWIAEATQIVKISQRVVTYHDQVRGRQFEMNCKAFDHQVALFVCSLVVLRFSTRLESNLSYIEDFMNAFKNNDWVLFYLFSQQGLLSTGNHTVITWLTKYMEKSDCHVAQFSQEALALLIQKCSIVEMFGFFKNLLSGDWTKYTQPMRTSAVKMSAKLSIRFINEPSPPSLDVGSFLSKTLLKQIISMQLFLDKDLAPLCEIIGRAACVCGSITEISNYKKLFPPEIWRTKCPEIFAFFEQKFSRNQMTADEVIRFLSCAVKEDNRNSVKLIFSRFTEKHECMTKMGTMVMQEVINMLDSHEELGMRKQDIMIAYSKLCSHETLSWLICAKCSAKMPVGWMQVWLALERNGMKEFLQGLVQHTLHQFTSWMKELCIHEENDEKRLLACLDVFVTNVVTTLLTCRFPKDELKNVLLETRFFIANIRLRNDYMKIIHKSFPVEPVAPTSPVKAFAHLNNTSNAPKQPAQPLPSNQVQKISPPRPLTSPKSTPNAAHPYQSPPSDTTPKRPQVNKLPQPENLPKPQDVKSPPPPSPKGLLSPTPGSAPPSGVLSPTVCPQCGDVMTNSFKCSRCHARRNRDIKCPSCGQVNKDLKGYSCRFCYASLLTILASGESAALPENPTPTPEVHEKKKNKKKKKKRMERQASKEQQLEKMKSPPPSTQDPSSLNSSSELLSPVSEKKKLSNKIVLKKIKPQANDPGTDRHDFQVKKASVPWEKESERGKTKTHHPAPLKIRLNSKNFEKREEVKIRSVSSDVISAETSRLTDDSDEDDFTTSTNFYNKVRKPSFDSRKWNNCNSEPTPLPPKPRNYNATGSFSNKSPPFSQSESSTLTGPKIPPLILKRKMDEAALKSPEQKRTKAEPQQPPVKRMPSKGVSMSKKQRDILQRMKTGVKPKNTIISTPTSSFTPKPTPKSPSRNTEWEITRRRKPGPASRTSYYVINPKWRIPKYLKLPYTLDLPKVCRVHLSPFPPKIMRLIHEHQPNLNLTSLYA</sequence>
<reference evidence="2" key="1">
    <citation type="submission" date="2020-04" db="EMBL/GenBank/DDBJ databases">
        <authorList>
            <person name="Neveu A P."/>
        </authorList>
    </citation>
    <scope>NUCLEOTIDE SEQUENCE</scope>
    <source>
        <tissue evidence="2">Whole embryo</tissue>
    </source>
</reference>
<feature type="compositionally biased region" description="Basic and acidic residues" evidence="1">
    <location>
        <begin position="1447"/>
        <end position="1460"/>
    </location>
</feature>
<feature type="region of interest" description="Disordered" evidence="1">
    <location>
        <begin position="227"/>
        <end position="323"/>
    </location>
</feature>
<accession>A0A6F9DHA7</accession>
<dbReference type="PANTHER" id="PTHR33443:SF30">
    <property type="entry name" value="SARCOSINE DEHYDROGENASE-2C PROTEIN"/>
    <property type="match status" value="1"/>
</dbReference>
<proteinExistence type="evidence at transcript level"/>
<protein>
    <submittedName>
        <fullName evidence="2">Uncharacterized protein LOC100177267</fullName>
    </submittedName>
</protein>
<feature type="region of interest" description="Disordered" evidence="1">
    <location>
        <begin position="33"/>
        <end position="56"/>
    </location>
</feature>
<feature type="compositionally biased region" description="Polar residues" evidence="1">
    <location>
        <begin position="272"/>
        <end position="290"/>
    </location>
</feature>
<gene>
    <name evidence="2" type="primary">LOC100177267</name>
</gene>
<name>A0A6F9DHA7_9ASCI</name>
<feature type="compositionally biased region" description="Basic and acidic residues" evidence="1">
    <location>
        <begin position="257"/>
        <end position="271"/>
    </location>
</feature>
<feature type="compositionally biased region" description="Polar residues" evidence="1">
    <location>
        <begin position="227"/>
        <end position="256"/>
    </location>
</feature>
<feature type="compositionally biased region" description="Polar residues" evidence="1">
    <location>
        <begin position="1615"/>
        <end position="1637"/>
    </location>
</feature>
<dbReference type="EMBL" id="LR786506">
    <property type="protein sequence ID" value="CAB3261731.1"/>
    <property type="molecule type" value="mRNA"/>
</dbReference>
<feature type="region of interest" description="Disordered" evidence="1">
    <location>
        <begin position="1555"/>
        <end position="1739"/>
    </location>
</feature>
<evidence type="ECO:0000313" key="2">
    <source>
        <dbReference type="EMBL" id="CAB3261731.1"/>
    </source>
</evidence>
<feature type="compositionally biased region" description="Basic and acidic residues" evidence="1">
    <location>
        <begin position="310"/>
        <end position="323"/>
    </location>
</feature>
<evidence type="ECO:0000256" key="1">
    <source>
        <dbReference type="SAM" id="MobiDB-lite"/>
    </source>
</evidence>
<feature type="compositionally biased region" description="Low complexity" evidence="1">
    <location>
        <begin position="1702"/>
        <end position="1713"/>
    </location>
</feature>
<feature type="compositionally biased region" description="Basic residues" evidence="1">
    <location>
        <begin position="1435"/>
        <end position="1446"/>
    </location>
</feature>